<evidence type="ECO:0000256" key="2">
    <source>
        <dbReference type="ARBA" id="ARBA00009765"/>
    </source>
</evidence>
<protein>
    <recommendedName>
        <fullName evidence="11">Magnesium transport protein CorA</fullName>
    </recommendedName>
</protein>
<keyword evidence="5 8" id="KW-0812">Transmembrane</keyword>
<dbReference type="Gene3D" id="1.20.58.340">
    <property type="entry name" value="Magnesium transport protein CorA, transmembrane region"/>
    <property type="match status" value="2"/>
</dbReference>
<name>A0A1F5VI56_9BACT</name>
<comment type="caution">
    <text evidence="9">The sequence shown here is derived from an EMBL/GenBank/DDBJ whole genome shotgun (WGS) entry which is preliminary data.</text>
</comment>
<comment type="similarity">
    <text evidence="2">Belongs to the CorA metal ion transporter (MIT) (TC 1.A.35) family.</text>
</comment>
<dbReference type="CDD" id="cd12822">
    <property type="entry name" value="TmCorA-like"/>
    <property type="match status" value="1"/>
</dbReference>
<evidence type="ECO:0008006" key="11">
    <source>
        <dbReference type="Google" id="ProtNLM"/>
    </source>
</evidence>
<dbReference type="EMBL" id="MFHD01000016">
    <property type="protein sequence ID" value="OGF62611.1"/>
    <property type="molecule type" value="Genomic_DNA"/>
</dbReference>
<dbReference type="Pfam" id="PF01544">
    <property type="entry name" value="CorA"/>
    <property type="match status" value="1"/>
</dbReference>
<evidence type="ECO:0000313" key="10">
    <source>
        <dbReference type="Proteomes" id="UP000179251"/>
    </source>
</evidence>
<dbReference type="SUPFAM" id="SSF144083">
    <property type="entry name" value="Magnesium transport protein CorA, transmembrane region"/>
    <property type="match status" value="1"/>
</dbReference>
<gene>
    <name evidence="9" type="ORF">A2834_02700</name>
</gene>
<proteinExistence type="inferred from homology"/>
<organism evidence="9 10">
    <name type="scientific">Candidatus Giovannonibacteria bacterium RIFCSPHIGHO2_01_FULL_45_23</name>
    <dbReference type="NCBI Taxonomy" id="1798325"/>
    <lineage>
        <taxon>Bacteria</taxon>
        <taxon>Candidatus Giovannoniibacteriota</taxon>
    </lineage>
</organism>
<evidence type="ECO:0000256" key="1">
    <source>
        <dbReference type="ARBA" id="ARBA00004651"/>
    </source>
</evidence>
<dbReference type="InterPro" id="IPR002523">
    <property type="entry name" value="MgTranspt_CorA/ZnTranspt_ZntB"/>
</dbReference>
<dbReference type="STRING" id="1798325.A2834_02700"/>
<keyword evidence="3" id="KW-0813">Transport</keyword>
<dbReference type="AlphaFoldDB" id="A0A1F5VI56"/>
<sequence>MRKEILTTEHVKWAHINKPSRADVDFIKKSFNFHPLVAESILQPTLHPAIEDYGDHLFLILHFPVIFRERVANIAAEVDFLITKNTLLTITYQTYERLDELFEKLASDEELRTKFLNHHTGPLVYSTIDWLLGSLIHDLDFIEGEVRRIEDIIFAKQGPNIVEDISHARRDILDFRRILLPSEQVLKQLPEIAKKFYGDEMEPYFADILTAEGKIQHLIENHKETIEALNATHESLLSNKISGIITVLTVFSAVIMPLNLIASIWGMNQRFMPLRDGLYDFWIVMASMGVMLAIFLALFRYKRWI</sequence>
<dbReference type="GO" id="GO:0015095">
    <property type="term" value="F:magnesium ion transmembrane transporter activity"/>
    <property type="evidence" value="ECO:0007669"/>
    <property type="project" value="TreeGrafter"/>
</dbReference>
<evidence type="ECO:0000256" key="6">
    <source>
        <dbReference type="ARBA" id="ARBA00022989"/>
    </source>
</evidence>
<keyword evidence="6 8" id="KW-1133">Transmembrane helix</keyword>
<dbReference type="GO" id="GO:0005886">
    <property type="term" value="C:plasma membrane"/>
    <property type="evidence" value="ECO:0007669"/>
    <property type="project" value="UniProtKB-SubCell"/>
</dbReference>
<comment type="subcellular location">
    <subcellularLocation>
        <location evidence="1">Cell membrane</location>
        <topology evidence="1">Multi-pass membrane protein</topology>
    </subcellularLocation>
</comment>
<dbReference type="GO" id="GO:0000287">
    <property type="term" value="F:magnesium ion binding"/>
    <property type="evidence" value="ECO:0007669"/>
    <property type="project" value="TreeGrafter"/>
</dbReference>
<evidence type="ECO:0000256" key="7">
    <source>
        <dbReference type="ARBA" id="ARBA00023136"/>
    </source>
</evidence>
<feature type="transmembrane region" description="Helical" evidence="8">
    <location>
        <begin position="279"/>
        <end position="299"/>
    </location>
</feature>
<feature type="transmembrane region" description="Helical" evidence="8">
    <location>
        <begin position="244"/>
        <end position="267"/>
    </location>
</feature>
<reference evidence="9 10" key="1">
    <citation type="journal article" date="2016" name="Nat. Commun.">
        <title>Thousands of microbial genomes shed light on interconnected biogeochemical processes in an aquifer system.</title>
        <authorList>
            <person name="Anantharaman K."/>
            <person name="Brown C.T."/>
            <person name="Hug L.A."/>
            <person name="Sharon I."/>
            <person name="Castelle C.J."/>
            <person name="Probst A.J."/>
            <person name="Thomas B.C."/>
            <person name="Singh A."/>
            <person name="Wilkins M.J."/>
            <person name="Karaoz U."/>
            <person name="Brodie E.L."/>
            <person name="Williams K.H."/>
            <person name="Hubbard S.S."/>
            <person name="Banfield J.F."/>
        </authorList>
    </citation>
    <scope>NUCLEOTIDE SEQUENCE [LARGE SCALE GENOMIC DNA]</scope>
</reference>
<dbReference type="Gene3D" id="3.30.460.20">
    <property type="entry name" value="CorA soluble domain-like"/>
    <property type="match status" value="1"/>
</dbReference>
<keyword evidence="4" id="KW-1003">Cell membrane</keyword>
<dbReference type="GO" id="GO:0050897">
    <property type="term" value="F:cobalt ion binding"/>
    <property type="evidence" value="ECO:0007669"/>
    <property type="project" value="TreeGrafter"/>
</dbReference>
<keyword evidence="7 8" id="KW-0472">Membrane</keyword>
<dbReference type="GO" id="GO:0015087">
    <property type="term" value="F:cobalt ion transmembrane transporter activity"/>
    <property type="evidence" value="ECO:0007669"/>
    <property type="project" value="TreeGrafter"/>
</dbReference>
<evidence type="ECO:0000256" key="5">
    <source>
        <dbReference type="ARBA" id="ARBA00022692"/>
    </source>
</evidence>
<dbReference type="InterPro" id="IPR045861">
    <property type="entry name" value="CorA_cytoplasmic_dom"/>
</dbReference>
<evidence type="ECO:0000256" key="8">
    <source>
        <dbReference type="SAM" id="Phobius"/>
    </source>
</evidence>
<accession>A0A1F5VI56</accession>
<evidence type="ECO:0000256" key="3">
    <source>
        <dbReference type="ARBA" id="ARBA00022448"/>
    </source>
</evidence>
<dbReference type="InterPro" id="IPR045863">
    <property type="entry name" value="CorA_TM1_TM2"/>
</dbReference>
<dbReference type="PANTHER" id="PTHR46494">
    <property type="entry name" value="CORA FAMILY METAL ION TRANSPORTER (EUROFUNG)"/>
    <property type="match status" value="1"/>
</dbReference>
<dbReference type="SUPFAM" id="SSF143865">
    <property type="entry name" value="CorA soluble domain-like"/>
    <property type="match status" value="1"/>
</dbReference>
<evidence type="ECO:0000313" key="9">
    <source>
        <dbReference type="EMBL" id="OGF62611.1"/>
    </source>
</evidence>
<dbReference type="PANTHER" id="PTHR46494:SF1">
    <property type="entry name" value="CORA FAMILY METAL ION TRANSPORTER (EUROFUNG)"/>
    <property type="match status" value="1"/>
</dbReference>
<dbReference type="Proteomes" id="UP000179251">
    <property type="component" value="Unassembled WGS sequence"/>
</dbReference>
<evidence type="ECO:0000256" key="4">
    <source>
        <dbReference type="ARBA" id="ARBA00022475"/>
    </source>
</evidence>